<protein>
    <submittedName>
        <fullName evidence="1">Uncharacterized protein</fullName>
    </submittedName>
</protein>
<dbReference type="Proteomes" id="UP000094869">
    <property type="component" value="Unassembled WGS sequence"/>
</dbReference>
<dbReference type="RefSeq" id="WP_069408786.1">
    <property type="nucleotide sequence ID" value="NZ_MEHE01000019.1"/>
</dbReference>
<name>A0ABX3ANA7_9FIRM</name>
<organism evidence="1 2">
    <name type="scientific">Eisenbergiella tayi</name>
    <dbReference type="NCBI Taxonomy" id="1432052"/>
    <lineage>
        <taxon>Bacteria</taxon>
        <taxon>Bacillati</taxon>
        <taxon>Bacillota</taxon>
        <taxon>Clostridia</taxon>
        <taxon>Lachnospirales</taxon>
        <taxon>Lachnospiraceae</taxon>
        <taxon>Eisenbergiella</taxon>
    </lineage>
</organism>
<accession>A0ABX3ANA7</accession>
<gene>
    <name evidence="1" type="ORF">BEI63_01250</name>
</gene>
<sequence>MGAVYTLFVEQAEVSREPGGNTYQINIYWRTEESPQKYQGKYLAELYKGTEKVGSQDTEVKKATFANVELDEDAFYTLKVTVGDQPEINKTTPLMVKTYENLTGSYNGKILKLRWDEPDSGICGGKCKVKTNRSGIYSFDVRPYICGMEIPMDETYFSEKEVFTVTLEPFANEYSSGPIARLESIFCPGYEAITAPEGKKQLYYRRQSPDETVLTVTLEGEIYDDDAKGQTKKPEAPVIQGPLELGITAPYQLTIKTDTLLNRTDYDSFVSKVCSLLTTAAMYQILEVIARGAGQEMEDMLYYHCGLRPDKRRADVRPGFSLRLEQAVYMPKDQMNGGDAAGFVGNHTAEYLVSLAHGEDMDYLEFDSFLSLMDEEIYPPQEQSEVRPVGAGILDMCAVRMRQPFYRIQYPEGIYSSEVEPDIHAGNHVLMLAAPGWEDVPLPLNGVLGKDGQNEETSAVPYLLFRGRSALTLIISVAVNGLEKRIPVGTTVRKLFHSIGVYGERAKEAVLYRRSPFGEEAKITFSEGPWEDMPLFHGDRIEG</sequence>
<keyword evidence="2" id="KW-1185">Reference proteome</keyword>
<comment type="caution">
    <text evidence="1">The sequence shown here is derived from an EMBL/GenBank/DDBJ whole genome shotgun (WGS) entry which is preliminary data.</text>
</comment>
<reference evidence="1 2" key="1">
    <citation type="submission" date="2016-08" db="EMBL/GenBank/DDBJ databases">
        <title>Characterization of Isolates of Eisenbergiella tayi Derived from Blood Cultures, Using Whole Genome Sequencing.</title>
        <authorList>
            <person name="Bernier A.-M."/>
            <person name="Burdz T."/>
            <person name="Wiebe D."/>
            <person name="Bernard K."/>
        </authorList>
    </citation>
    <scope>NUCLEOTIDE SEQUENCE [LARGE SCALE GENOMIC DNA]</scope>
    <source>
        <strain evidence="1 2">NML120146</strain>
    </source>
</reference>
<proteinExistence type="predicted"/>
<evidence type="ECO:0000313" key="1">
    <source>
        <dbReference type="EMBL" id="ODR61587.1"/>
    </source>
</evidence>
<evidence type="ECO:0000313" key="2">
    <source>
        <dbReference type="Proteomes" id="UP000094869"/>
    </source>
</evidence>
<dbReference type="EMBL" id="MEHD01000006">
    <property type="protein sequence ID" value="ODR61587.1"/>
    <property type="molecule type" value="Genomic_DNA"/>
</dbReference>